<evidence type="ECO:0000313" key="2">
    <source>
        <dbReference type="Proteomes" id="UP000295633"/>
    </source>
</evidence>
<evidence type="ECO:0000313" key="1">
    <source>
        <dbReference type="EMBL" id="TDL45114.1"/>
    </source>
</evidence>
<reference evidence="1 2" key="1">
    <citation type="submission" date="2019-03" db="EMBL/GenBank/DDBJ databases">
        <title>Genome Sequencing and Assembly of Various Microbes Isolated from Partially Reclaimed Soil and Acid Mine Drainage (AMD) Site.</title>
        <authorList>
            <person name="Steinbock B."/>
            <person name="Bechtold R."/>
            <person name="Sevigny J.L."/>
            <person name="Thomas D."/>
            <person name="Cuthill L.R."/>
            <person name="Aveiro Johannsen E.J."/>
            <person name="Thomas K."/>
            <person name="Ghosh A."/>
        </authorList>
    </citation>
    <scope>NUCLEOTIDE SEQUENCE [LARGE SCALE GENOMIC DNA]</scope>
    <source>
        <strain evidence="1 2">F-B2</strain>
    </source>
</reference>
<organism evidence="1 2">
    <name type="scientific">Microbacterium oleivorans</name>
    <dbReference type="NCBI Taxonomy" id="273677"/>
    <lineage>
        <taxon>Bacteria</taxon>
        <taxon>Bacillati</taxon>
        <taxon>Actinomycetota</taxon>
        <taxon>Actinomycetes</taxon>
        <taxon>Micrococcales</taxon>
        <taxon>Microbacteriaceae</taxon>
        <taxon>Microbacterium</taxon>
    </lineage>
</organism>
<dbReference type="EMBL" id="SMZX01000001">
    <property type="protein sequence ID" value="TDL45114.1"/>
    <property type="molecule type" value="Genomic_DNA"/>
</dbReference>
<accession>A0A4R5YIG1</accession>
<gene>
    <name evidence="1" type="ORF">E2R54_01085</name>
</gene>
<protein>
    <submittedName>
        <fullName evidence="1">Uncharacterized protein</fullName>
    </submittedName>
</protein>
<dbReference type="RefSeq" id="WP_133398377.1">
    <property type="nucleotide sequence ID" value="NZ_SMZX01000001.1"/>
</dbReference>
<sequence>MSNFTPDGTGGFIASKIDEQDGVAVRLILEILAEMVAKEVDPSVIGTMRISCEVGDDIMIFDDDHLRLISVKNSALTPRQVVEESIRLTARLSSLQRSAATLRVLCIVGETPIETSKMSSSLDDLRRVLSSAVDEGKTVADWQAANQVVVQRETKAKGDRPGKPKRTVQIDGPETFMIKSFTHRMDTEQTKADVSRLFRKIIPLTDFSDQRVDAIYRDMVATLGETRRARGTLSISDVTRLLREVVLPPRVQAELSAHRLTEYGYSINPRVAKTLEEDFSHVRTASKRAAKRMRHALRGGLLADLLRGPVRCIECGHPLTANFGGFGSGGLACSNCGFAPFLSILYACVCGEPCLVVDQPSTVQAELMIEIRQGATGSCSACSEQFDQTRFAQRTFVAAMPWPPEQFTHQVLIDARIAAGLHQPIKDDAGRVVGFSPNALGKEAMHELAVDRRGDR</sequence>
<dbReference type="Proteomes" id="UP000295633">
    <property type="component" value="Unassembled WGS sequence"/>
</dbReference>
<comment type="caution">
    <text evidence="1">The sequence shown here is derived from an EMBL/GenBank/DDBJ whole genome shotgun (WGS) entry which is preliminary data.</text>
</comment>
<proteinExistence type="predicted"/>
<dbReference type="AlphaFoldDB" id="A0A4R5YIG1"/>
<name>A0A4R5YIG1_9MICO</name>